<dbReference type="Proteomes" id="UP000537130">
    <property type="component" value="Unassembled WGS sequence"/>
</dbReference>
<protein>
    <recommendedName>
        <fullName evidence="8">MAPEG family protein</fullName>
    </recommendedName>
</protein>
<name>A0A7W4W6R3_9GAMM</name>
<evidence type="ECO:0000256" key="4">
    <source>
        <dbReference type="ARBA" id="ARBA00023136"/>
    </source>
</evidence>
<comment type="subcellular location">
    <subcellularLocation>
        <location evidence="1">Membrane</location>
    </subcellularLocation>
</comment>
<dbReference type="SUPFAM" id="SSF161084">
    <property type="entry name" value="MAPEG domain-like"/>
    <property type="match status" value="1"/>
</dbReference>
<accession>A0A7W4W6R3</accession>
<keyword evidence="2 5" id="KW-0812">Transmembrane</keyword>
<evidence type="ECO:0000256" key="2">
    <source>
        <dbReference type="ARBA" id="ARBA00022692"/>
    </source>
</evidence>
<proteinExistence type="predicted"/>
<evidence type="ECO:0000256" key="5">
    <source>
        <dbReference type="SAM" id="Phobius"/>
    </source>
</evidence>
<keyword evidence="4 5" id="KW-0472">Membrane</keyword>
<evidence type="ECO:0000313" key="7">
    <source>
        <dbReference type="Proteomes" id="UP000537130"/>
    </source>
</evidence>
<feature type="transmembrane region" description="Helical" evidence="5">
    <location>
        <begin position="12"/>
        <end position="31"/>
    </location>
</feature>
<dbReference type="Gene3D" id="1.20.120.550">
    <property type="entry name" value="Membrane associated eicosanoid/glutathione metabolism-like domain"/>
    <property type="match status" value="1"/>
</dbReference>
<gene>
    <name evidence="6" type="ORF">FHR99_002792</name>
</gene>
<feature type="transmembrane region" description="Helical" evidence="5">
    <location>
        <begin position="77"/>
        <end position="103"/>
    </location>
</feature>
<dbReference type="GO" id="GO:0016020">
    <property type="term" value="C:membrane"/>
    <property type="evidence" value="ECO:0007669"/>
    <property type="project" value="UniProtKB-SubCell"/>
</dbReference>
<feature type="transmembrane region" description="Helical" evidence="5">
    <location>
        <begin position="123"/>
        <end position="144"/>
    </location>
</feature>
<evidence type="ECO:0000313" key="6">
    <source>
        <dbReference type="EMBL" id="MBB3048518.1"/>
    </source>
</evidence>
<sequence length="145" mass="16317">MPDFNTALDPILGPVIALVLWTCFMLAWMAGTRIPYLIKNRVHPQKGERTAELAGLMPKQIQWKADNYNHLMEHPTIFYATAMVWAFIGTEGTLMVQVAWAYVGLRVIHSLIHATVNKVMPRLMIFAVSTLALLWMAVQAALVVL</sequence>
<comment type="caution">
    <text evidence="6">The sequence shown here is derived from an EMBL/GenBank/DDBJ whole genome shotgun (WGS) entry which is preliminary data.</text>
</comment>
<dbReference type="Pfam" id="PF01124">
    <property type="entry name" value="MAPEG"/>
    <property type="match status" value="1"/>
</dbReference>
<dbReference type="InterPro" id="IPR001129">
    <property type="entry name" value="Membr-assoc_MAPEG"/>
</dbReference>
<organism evidence="6 7">
    <name type="scientific">Litorivivens lipolytica</name>
    <dbReference type="NCBI Taxonomy" id="1524264"/>
    <lineage>
        <taxon>Bacteria</taxon>
        <taxon>Pseudomonadati</taxon>
        <taxon>Pseudomonadota</taxon>
        <taxon>Gammaproteobacteria</taxon>
        <taxon>Litorivivens</taxon>
    </lineage>
</organism>
<evidence type="ECO:0000256" key="3">
    <source>
        <dbReference type="ARBA" id="ARBA00022989"/>
    </source>
</evidence>
<reference evidence="6 7" key="1">
    <citation type="submission" date="2020-08" db="EMBL/GenBank/DDBJ databases">
        <title>Genomic Encyclopedia of Type Strains, Phase III (KMG-III): the genomes of soil and plant-associated and newly described type strains.</title>
        <authorList>
            <person name="Whitman W."/>
        </authorList>
    </citation>
    <scope>NUCLEOTIDE SEQUENCE [LARGE SCALE GENOMIC DNA]</scope>
    <source>
        <strain evidence="6 7">CECT 8654</strain>
    </source>
</reference>
<dbReference type="InterPro" id="IPR023352">
    <property type="entry name" value="MAPEG-like_dom_sf"/>
</dbReference>
<evidence type="ECO:0008006" key="8">
    <source>
        <dbReference type="Google" id="ProtNLM"/>
    </source>
</evidence>
<dbReference type="RefSeq" id="WP_183411300.1">
    <property type="nucleotide sequence ID" value="NZ_JACHWY010000003.1"/>
</dbReference>
<keyword evidence="3 5" id="KW-1133">Transmembrane helix</keyword>
<evidence type="ECO:0000256" key="1">
    <source>
        <dbReference type="ARBA" id="ARBA00004370"/>
    </source>
</evidence>
<keyword evidence="7" id="KW-1185">Reference proteome</keyword>
<dbReference type="EMBL" id="JACHWY010000003">
    <property type="protein sequence ID" value="MBB3048518.1"/>
    <property type="molecule type" value="Genomic_DNA"/>
</dbReference>
<dbReference type="AlphaFoldDB" id="A0A7W4W6R3"/>